<gene>
    <name evidence="3" type="ORF">VW23_018990</name>
</gene>
<reference evidence="3 4" key="1">
    <citation type="journal article" date="2015" name="Genome Announc.">
        <title>Genome Assemblies of Three Soil-Associated Devosia species: D. insulae, D. limi, and D. soli.</title>
        <authorList>
            <person name="Hassan Y.I."/>
            <person name="Lepp D."/>
            <person name="Zhou T."/>
        </authorList>
    </citation>
    <scope>NUCLEOTIDE SEQUENCE [LARGE SCALE GENOMIC DNA]</scope>
    <source>
        <strain evidence="3 4">DS-56</strain>
    </source>
</reference>
<evidence type="ECO:0000313" key="3">
    <source>
        <dbReference type="EMBL" id="OEO30890.1"/>
    </source>
</evidence>
<evidence type="ECO:0000256" key="1">
    <source>
        <dbReference type="ARBA" id="ARBA00006484"/>
    </source>
</evidence>
<dbReference type="PRINTS" id="PR00081">
    <property type="entry name" value="GDHRDH"/>
</dbReference>
<dbReference type="Proteomes" id="UP000095463">
    <property type="component" value="Unassembled WGS sequence"/>
</dbReference>
<dbReference type="FunFam" id="3.40.50.720:FF:000084">
    <property type="entry name" value="Short-chain dehydrogenase reductase"/>
    <property type="match status" value="1"/>
</dbReference>
<dbReference type="AlphaFoldDB" id="A0A1E5XQM4"/>
<dbReference type="Gene3D" id="3.40.50.720">
    <property type="entry name" value="NAD(P)-binding Rossmann-like Domain"/>
    <property type="match status" value="1"/>
</dbReference>
<dbReference type="PANTHER" id="PTHR43639">
    <property type="entry name" value="OXIDOREDUCTASE, SHORT-CHAIN DEHYDROGENASE/REDUCTASE FAMILY (AFU_ORTHOLOGUE AFUA_5G02870)"/>
    <property type="match status" value="1"/>
</dbReference>
<keyword evidence="2" id="KW-0560">Oxidoreductase</keyword>
<dbReference type="PRINTS" id="PR00080">
    <property type="entry name" value="SDRFAMILY"/>
</dbReference>
<accession>A0A1E5XQM4</accession>
<proteinExistence type="inferred from homology"/>
<comment type="caution">
    <text evidence="3">The sequence shown here is derived from an EMBL/GenBank/DDBJ whole genome shotgun (WGS) entry which is preliminary data.</text>
</comment>
<dbReference type="CDD" id="cd05233">
    <property type="entry name" value="SDR_c"/>
    <property type="match status" value="1"/>
</dbReference>
<evidence type="ECO:0000313" key="4">
    <source>
        <dbReference type="Proteomes" id="UP000095463"/>
    </source>
</evidence>
<sequence length="253" mass="26255">MSQCVAITGSTTGIGYAIAEAFAHTGARLVINSHLADDSGAAARLGKLTECHFVQADLSTVAGAQGFVAAARAKLGRLDTLVNNAGTYLDTNFDDLTEVAFDRTFDLNVKGYLFAAQAFVKGLAPGQENPSIICTGSTNSLAAEKNSVIYDTSKGAVLMLVRNLAVTLAERGIRVNGIGPGIIETPLSAKGLATPGVRPALERQIPLGRVGMPDDIGGAAVFLASPAARYITGQMLYVDGGILANQMSWEPQA</sequence>
<dbReference type="SUPFAM" id="SSF51735">
    <property type="entry name" value="NAD(P)-binding Rossmann-fold domains"/>
    <property type="match status" value="1"/>
</dbReference>
<dbReference type="OrthoDB" id="9803333at2"/>
<dbReference type="EMBL" id="LAJE02000180">
    <property type="protein sequence ID" value="OEO30890.1"/>
    <property type="molecule type" value="Genomic_DNA"/>
</dbReference>
<protein>
    <submittedName>
        <fullName evidence="3">Short-chain dehydrogenase</fullName>
    </submittedName>
</protein>
<dbReference type="InterPro" id="IPR002347">
    <property type="entry name" value="SDR_fam"/>
</dbReference>
<comment type="similarity">
    <text evidence="1">Belongs to the short-chain dehydrogenases/reductases (SDR) family.</text>
</comment>
<dbReference type="InterPro" id="IPR036291">
    <property type="entry name" value="NAD(P)-bd_dom_sf"/>
</dbReference>
<dbReference type="PANTHER" id="PTHR43639:SF1">
    <property type="entry name" value="SHORT-CHAIN DEHYDROGENASE_REDUCTASE FAMILY PROTEIN"/>
    <property type="match status" value="1"/>
</dbReference>
<dbReference type="Pfam" id="PF13561">
    <property type="entry name" value="adh_short_C2"/>
    <property type="match status" value="1"/>
</dbReference>
<dbReference type="RefSeq" id="WP_069909919.1">
    <property type="nucleotide sequence ID" value="NZ_LAJE02000180.1"/>
</dbReference>
<organism evidence="3 4">
    <name type="scientific">Devosia insulae DS-56</name>
    <dbReference type="NCBI Taxonomy" id="1116389"/>
    <lineage>
        <taxon>Bacteria</taxon>
        <taxon>Pseudomonadati</taxon>
        <taxon>Pseudomonadota</taxon>
        <taxon>Alphaproteobacteria</taxon>
        <taxon>Hyphomicrobiales</taxon>
        <taxon>Devosiaceae</taxon>
        <taxon>Devosia</taxon>
    </lineage>
</organism>
<evidence type="ECO:0000256" key="2">
    <source>
        <dbReference type="ARBA" id="ARBA00023002"/>
    </source>
</evidence>
<keyword evidence="4" id="KW-1185">Reference proteome</keyword>
<name>A0A1E5XQM4_9HYPH</name>
<dbReference type="GO" id="GO:0016491">
    <property type="term" value="F:oxidoreductase activity"/>
    <property type="evidence" value="ECO:0007669"/>
    <property type="project" value="UniProtKB-KW"/>
</dbReference>